<gene>
    <name evidence="1" type="ORF">GCM10010358_68100</name>
</gene>
<organism evidence="1 2">
    <name type="scientific">Streptomyces minutiscleroticus</name>
    <dbReference type="NCBI Taxonomy" id="68238"/>
    <lineage>
        <taxon>Bacteria</taxon>
        <taxon>Bacillati</taxon>
        <taxon>Actinomycetota</taxon>
        <taxon>Actinomycetes</taxon>
        <taxon>Kitasatosporales</taxon>
        <taxon>Streptomycetaceae</taxon>
        <taxon>Streptomyces</taxon>
    </lineage>
</organism>
<evidence type="ECO:0000313" key="2">
    <source>
        <dbReference type="Proteomes" id="UP000619244"/>
    </source>
</evidence>
<proteinExistence type="predicted"/>
<sequence>MFPETEPNHLHLDPHPACICTPLPCGAYALAPGCPQHGMNSGTRATWHFPNRCPSRQLRLRLRR</sequence>
<dbReference type="EMBL" id="BMVU01000055">
    <property type="protein sequence ID" value="GGY05097.1"/>
    <property type="molecule type" value="Genomic_DNA"/>
</dbReference>
<comment type="caution">
    <text evidence="1">The sequence shown here is derived from an EMBL/GenBank/DDBJ whole genome shotgun (WGS) entry which is preliminary data.</text>
</comment>
<protein>
    <submittedName>
        <fullName evidence="1">Uncharacterized protein</fullName>
    </submittedName>
</protein>
<evidence type="ECO:0000313" key="1">
    <source>
        <dbReference type="EMBL" id="GGY05097.1"/>
    </source>
</evidence>
<reference evidence="1" key="1">
    <citation type="journal article" date="2014" name="Int. J. Syst. Evol. Microbiol.">
        <title>Complete genome sequence of Corynebacterium casei LMG S-19264T (=DSM 44701T), isolated from a smear-ripened cheese.</title>
        <authorList>
            <consortium name="US DOE Joint Genome Institute (JGI-PGF)"/>
            <person name="Walter F."/>
            <person name="Albersmeier A."/>
            <person name="Kalinowski J."/>
            <person name="Ruckert C."/>
        </authorList>
    </citation>
    <scope>NUCLEOTIDE SEQUENCE</scope>
    <source>
        <strain evidence="1">JCM 4790</strain>
    </source>
</reference>
<dbReference type="AlphaFoldDB" id="A0A918NY60"/>
<reference evidence="1" key="2">
    <citation type="submission" date="2020-09" db="EMBL/GenBank/DDBJ databases">
        <authorList>
            <person name="Sun Q."/>
            <person name="Ohkuma M."/>
        </authorList>
    </citation>
    <scope>NUCLEOTIDE SEQUENCE</scope>
    <source>
        <strain evidence="1">JCM 4790</strain>
    </source>
</reference>
<accession>A0A918NY60</accession>
<keyword evidence="2" id="KW-1185">Reference proteome</keyword>
<dbReference type="Proteomes" id="UP000619244">
    <property type="component" value="Unassembled WGS sequence"/>
</dbReference>
<name>A0A918NY60_9ACTN</name>